<evidence type="ECO:0000313" key="8">
    <source>
        <dbReference type="Proteomes" id="UP000034502"/>
    </source>
</evidence>
<dbReference type="GO" id="GO:0071555">
    <property type="term" value="P:cell wall organization"/>
    <property type="evidence" value="ECO:0007669"/>
    <property type="project" value="UniProtKB-KW"/>
</dbReference>
<gene>
    <name evidence="7" type="ORF">UX86_C0002G0015</name>
</gene>
<dbReference type="Proteomes" id="UP000034502">
    <property type="component" value="Unassembled WGS sequence"/>
</dbReference>
<dbReference type="Gene3D" id="3.40.630.30">
    <property type="match status" value="1"/>
</dbReference>
<name>A0A0G1S6B0_9BACT</name>
<evidence type="ECO:0000256" key="3">
    <source>
        <dbReference type="ARBA" id="ARBA00022960"/>
    </source>
</evidence>
<dbReference type="STRING" id="1618364.UX86_C0002G0015"/>
<keyword evidence="3" id="KW-0133">Cell shape</keyword>
<evidence type="ECO:0008006" key="9">
    <source>
        <dbReference type="Google" id="ProtNLM"/>
    </source>
</evidence>
<dbReference type="EMBL" id="LCNU01000002">
    <property type="protein sequence ID" value="KKU65049.1"/>
    <property type="molecule type" value="Genomic_DNA"/>
</dbReference>
<dbReference type="GO" id="GO:0016755">
    <property type="term" value="F:aminoacyltransferase activity"/>
    <property type="evidence" value="ECO:0007669"/>
    <property type="project" value="InterPro"/>
</dbReference>
<dbReference type="PROSITE" id="PS51191">
    <property type="entry name" value="FEMABX"/>
    <property type="match status" value="1"/>
</dbReference>
<keyword evidence="5" id="KW-0012">Acyltransferase</keyword>
<accession>A0A0G1S6B0</accession>
<dbReference type="PANTHER" id="PTHR36174">
    <property type="entry name" value="LIPID II:GLYCINE GLYCYLTRANSFERASE"/>
    <property type="match status" value="1"/>
</dbReference>
<evidence type="ECO:0000256" key="2">
    <source>
        <dbReference type="ARBA" id="ARBA00022679"/>
    </source>
</evidence>
<dbReference type="PANTHER" id="PTHR36174:SF1">
    <property type="entry name" value="LIPID II:GLYCINE GLYCYLTRANSFERASE"/>
    <property type="match status" value="1"/>
</dbReference>
<evidence type="ECO:0000256" key="5">
    <source>
        <dbReference type="ARBA" id="ARBA00023315"/>
    </source>
</evidence>
<keyword evidence="6" id="KW-0961">Cell wall biogenesis/degradation</keyword>
<evidence type="ECO:0000256" key="1">
    <source>
        <dbReference type="ARBA" id="ARBA00009943"/>
    </source>
</evidence>
<dbReference type="Pfam" id="PF02388">
    <property type="entry name" value="FemAB"/>
    <property type="match status" value="1"/>
</dbReference>
<reference evidence="7 8" key="1">
    <citation type="journal article" date="2015" name="Nature">
        <title>rRNA introns, odd ribosomes, and small enigmatic genomes across a large radiation of phyla.</title>
        <authorList>
            <person name="Brown C.T."/>
            <person name="Hug L.A."/>
            <person name="Thomas B.C."/>
            <person name="Sharon I."/>
            <person name="Castelle C.J."/>
            <person name="Singh A."/>
            <person name="Wilkins M.J."/>
            <person name="Williams K.H."/>
            <person name="Banfield J.F."/>
        </authorList>
    </citation>
    <scope>NUCLEOTIDE SEQUENCE [LARGE SCALE GENOMIC DNA]</scope>
</reference>
<evidence type="ECO:0000256" key="4">
    <source>
        <dbReference type="ARBA" id="ARBA00022984"/>
    </source>
</evidence>
<dbReference type="InterPro" id="IPR016181">
    <property type="entry name" value="Acyl_CoA_acyltransferase"/>
</dbReference>
<dbReference type="InterPro" id="IPR050644">
    <property type="entry name" value="PG_Glycine_Bridge_Synth"/>
</dbReference>
<evidence type="ECO:0000256" key="6">
    <source>
        <dbReference type="ARBA" id="ARBA00023316"/>
    </source>
</evidence>
<comment type="similarity">
    <text evidence="1">Belongs to the FemABX family.</text>
</comment>
<protein>
    <recommendedName>
        <fullName evidence="9">Methicillin resistance protein</fullName>
    </recommendedName>
</protein>
<keyword evidence="4" id="KW-0573">Peptidoglycan synthesis</keyword>
<dbReference type="AlphaFoldDB" id="A0A0G1S6B0"/>
<sequence length="292" mass="34453">METSKNFEVREDLRQSEEYGKYIERIGWKAIKIQDPGEANASRSRFRFQIFIRKLGPVSIAKIQRVDLPLPWEKLDQVLKKYRIFMCKLEPNKDKGLPIQELRSKGFKQDSWPMLGTKTIRLSISPNIDSIISGFKKDARYCVRNAQNSVINIQLNDFEGFYEMWRKANKIKGLWTPPKKDFYSLIESWREKCFCVLINNLAGCVILVHKKTAFYYYSGSLPDGKRANLPYLVIWEAIKEAKKRRALVWDFEGIYDPRWPNNSWKGFSHFKKSFGGEEVEYCGSFTRWRLPF</sequence>
<dbReference type="SUPFAM" id="SSF55729">
    <property type="entry name" value="Acyl-CoA N-acyltransferases (Nat)"/>
    <property type="match status" value="1"/>
</dbReference>
<organism evidence="7 8">
    <name type="scientific">Candidatus Amesbacteria bacterium GW2011_GWC1_47_15</name>
    <dbReference type="NCBI Taxonomy" id="1618364"/>
    <lineage>
        <taxon>Bacteria</taxon>
        <taxon>Candidatus Amesiibacteriota</taxon>
    </lineage>
</organism>
<proteinExistence type="inferred from homology"/>
<keyword evidence="2" id="KW-0808">Transferase</keyword>
<comment type="caution">
    <text evidence="7">The sequence shown here is derived from an EMBL/GenBank/DDBJ whole genome shotgun (WGS) entry which is preliminary data.</text>
</comment>
<evidence type="ECO:0000313" key="7">
    <source>
        <dbReference type="EMBL" id="KKU65049.1"/>
    </source>
</evidence>
<dbReference type="GO" id="GO:0008360">
    <property type="term" value="P:regulation of cell shape"/>
    <property type="evidence" value="ECO:0007669"/>
    <property type="project" value="UniProtKB-KW"/>
</dbReference>
<dbReference type="InterPro" id="IPR003447">
    <property type="entry name" value="FEMABX"/>
</dbReference>
<dbReference type="GO" id="GO:0009252">
    <property type="term" value="P:peptidoglycan biosynthetic process"/>
    <property type="evidence" value="ECO:0007669"/>
    <property type="project" value="UniProtKB-KW"/>
</dbReference>